<reference evidence="3" key="2">
    <citation type="submission" date="2024-04" db="EMBL/GenBank/DDBJ databases">
        <authorList>
            <person name="Chen Y."/>
            <person name="Shah S."/>
            <person name="Dougan E. K."/>
            <person name="Thang M."/>
            <person name="Chan C."/>
        </authorList>
    </citation>
    <scope>NUCLEOTIDE SEQUENCE [LARGE SCALE GENOMIC DNA]</scope>
</reference>
<keyword evidence="5" id="KW-1185">Reference proteome</keyword>
<dbReference type="Proteomes" id="UP001152797">
    <property type="component" value="Unassembled WGS sequence"/>
</dbReference>
<dbReference type="Gene3D" id="1.25.40.10">
    <property type="entry name" value="Tetratricopeptide repeat domain"/>
    <property type="match status" value="2"/>
</dbReference>
<dbReference type="OrthoDB" id="1731741at2759"/>
<evidence type="ECO:0000313" key="3">
    <source>
        <dbReference type="EMBL" id="CAL1142050.1"/>
    </source>
</evidence>
<organism evidence="2">
    <name type="scientific">Cladocopium goreaui</name>
    <dbReference type="NCBI Taxonomy" id="2562237"/>
    <lineage>
        <taxon>Eukaryota</taxon>
        <taxon>Sar</taxon>
        <taxon>Alveolata</taxon>
        <taxon>Dinophyceae</taxon>
        <taxon>Suessiales</taxon>
        <taxon>Symbiodiniaceae</taxon>
        <taxon>Cladocopium</taxon>
    </lineage>
</organism>
<dbReference type="EMBL" id="CAMXCT020001290">
    <property type="protein sequence ID" value="CAL1142050.1"/>
    <property type="molecule type" value="Genomic_DNA"/>
</dbReference>
<dbReference type="GO" id="GO:0031930">
    <property type="term" value="P:mitochondria-nucleus signaling pathway"/>
    <property type="evidence" value="ECO:0007669"/>
    <property type="project" value="TreeGrafter"/>
</dbReference>
<comment type="caution">
    <text evidence="2">The sequence shown here is derived from an EMBL/GenBank/DDBJ whole genome shotgun (WGS) entry which is preliminary data.</text>
</comment>
<sequence length="634" mass="70275">MFRLGNPVISTETLLDTPAVRKPHASAELGGRKGRKSRKQKKFWLLQQLRSAETLKHLQIAQIAQIAHSLAELQQSCLLTSTQDYAHAIRALGVVGWWRDALAVLRSQTEGQNGLKSKEDTPMYNAAIVALDAAPLRWERSLALWTQCFPDISTANSVATALKGALQWEHAFTMLKRSEDQGIKMDTVSQNILITASAAIGCTWRRILSRMAKFEQDIISVNSGLSTLGSKSCWGECLVLLEDSPSRRVVLDQMAASCGIIATQDLGHWPTTFTLLFNKRTTHEPEVDPVIPVFASASEILRADSISENNWIRDMNQRQLFESLQLWPAGLAILEMGGGNSVDALGKRATGHNFRVATANQCRIFLHLLHSQPFLRIGPVSFGIQKVRRCYKQQWALLRVPAVGRLELRAWQPALRRSRPKVSLFHDTWKVVLLLSSNCIKPRSTAPSSCFSSKALVGAADAVGEIIRNVLDGGEWPLALSALQSLGLAKLEADAFTWTSAISACEKFGPKSEHGAMELQEILRQRKVTQSKVADTLANILPQWKARPKKATAFLSTLARQKHSELARLVQSVLLVMRDSFIQVNVYHYGAAMAAYERLGNWEGALDLLSSIHELLGKKIKAVFFCWGCLCVCV</sequence>
<evidence type="ECO:0000313" key="4">
    <source>
        <dbReference type="EMBL" id="CAL4775987.1"/>
    </source>
</evidence>
<evidence type="ECO:0000256" key="1">
    <source>
        <dbReference type="ARBA" id="ARBA00022737"/>
    </source>
</evidence>
<evidence type="ECO:0000313" key="2">
    <source>
        <dbReference type="EMBL" id="CAI3988675.1"/>
    </source>
</evidence>
<keyword evidence="1" id="KW-0677">Repeat</keyword>
<name>A0A9P1CBV2_9DINO</name>
<dbReference type="InterPro" id="IPR011990">
    <property type="entry name" value="TPR-like_helical_dom_sf"/>
</dbReference>
<dbReference type="PANTHER" id="PTHR47936">
    <property type="entry name" value="PPR_LONG DOMAIN-CONTAINING PROTEIN"/>
    <property type="match status" value="1"/>
</dbReference>
<dbReference type="AlphaFoldDB" id="A0A9P1CBV2"/>
<dbReference type="EMBL" id="CAMXCT010001290">
    <property type="protein sequence ID" value="CAI3988675.1"/>
    <property type="molecule type" value="Genomic_DNA"/>
</dbReference>
<dbReference type="EMBL" id="CAMXCT030001290">
    <property type="protein sequence ID" value="CAL4775987.1"/>
    <property type="molecule type" value="Genomic_DNA"/>
</dbReference>
<proteinExistence type="predicted"/>
<reference evidence="2" key="1">
    <citation type="submission" date="2022-10" db="EMBL/GenBank/DDBJ databases">
        <authorList>
            <person name="Chen Y."/>
            <person name="Dougan E. K."/>
            <person name="Chan C."/>
            <person name="Rhodes N."/>
            <person name="Thang M."/>
        </authorList>
    </citation>
    <scope>NUCLEOTIDE SEQUENCE</scope>
</reference>
<dbReference type="PANTHER" id="PTHR47936:SF1">
    <property type="entry name" value="PENTATRICOPEPTIDE REPEAT-CONTAINING PROTEIN GUN1, CHLOROPLASTIC"/>
    <property type="match status" value="1"/>
</dbReference>
<protein>
    <submittedName>
        <fullName evidence="4">Pentatricopeptide repeat-containing protein, chloroplastic</fullName>
    </submittedName>
</protein>
<dbReference type="GO" id="GO:0009507">
    <property type="term" value="C:chloroplast"/>
    <property type="evidence" value="ECO:0007669"/>
    <property type="project" value="TreeGrafter"/>
</dbReference>
<gene>
    <name evidence="2" type="ORF">C1SCF055_LOCUS15807</name>
</gene>
<evidence type="ECO:0000313" key="5">
    <source>
        <dbReference type="Proteomes" id="UP001152797"/>
    </source>
</evidence>
<accession>A0A9P1CBV2</accession>